<evidence type="ECO:0000256" key="5">
    <source>
        <dbReference type="ARBA" id="ARBA00023128"/>
    </source>
</evidence>
<dbReference type="Gene3D" id="3.90.226.10">
    <property type="entry name" value="2-enoyl-CoA Hydratase, Chain A, domain 1"/>
    <property type="match status" value="1"/>
</dbReference>
<protein>
    <recommendedName>
        <fullName evidence="7">Enoyl-CoA hydratase domain-containing protein 3, mitochondrial</fullName>
    </recommendedName>
</protein>
<organism evidence="8 9">
    <name type="scientific">Ignelater luminosus</name>
    <name type="common">Cucubano</name>
    <name type="synonym">Pyrophorus luminosus</name>
    <dbReference type="NCBI Taxonomy" id="2038154"/>
    <lineage>
        <taxon>Eukaryota</taxon>
        <taxon>Metazoa</taxon>
        <taxon>Ecdysozoa</taxon>
        <taxon>Arthropoda</taxon>
        <taxon>Hexapoda</taxon>
        <taxon>Insecta</taxon>
        <taxon>Pterygota</taxon>
        <taxon>Neoptera</taxon>
        <taxon>Endopterygota</taxon>
        <taxon>Coleoptera</taxon>
        <taxon>Polyphaga</taxon>
        <taxon>Elateriformia</taxon>
        <taxon>Elateroidea</taxon>
        <taxon>Elateridae</taxon>
        <taxon>Agrypninae</taxon>
        <taxon>Pyrophorini</taxon>
        <taxon>Ignelater</taxon>
    </lineage>
</organism>
<dbReference type="AlphaFoldDB" id="A0A8K0GF78"/>
<evidence type="ECO:0000256" key="1">
    <source>
        <dbReference type="ARBA" id="ARBA00004173"/>
    </source>
</evidence>
<evidence type="ECO:0000256" key="4">
    <source>
        <dbReference type="ARBA" id="ARBA00023098"/>
    </source>
</evidence>
<dbReference type="SUPFAM" id="SSF52096">
    <property type="entry name" value="ClpP/crotonase"/>
    <property type="match status" value="1"/>
</dbReference>
<dbReference type="Pfam" id="PF00378">
    <property type="entry name" value="ECH_1"/>
    <property type="match status" value="1"/>
</dbReference>
<dbReference type="Proteomes" id="UP000801492">
    <property type="component" value="Unassembled WGS sequence"/>
</dbReference>
<dbReference type="Gene3D" id="1.10.12.10">
    <property type="entry name" value="Lyase 2-enoyl-coa Hydratase, Chain A, domain 2"/>
    <property type="match status" value="1"/>
</dbReference>
<evidence type="ECO:0000313" key="8">
    <source>
        <dbReference type="EMBL" id="KAF2895978.1"/>
    </source>
</evidence>
<dbReference type="InterPro" id="IPR052377">
    <property type="entry name" value="Mitochondrial_ECH-domain"/>
</dbReference>
<dbReference type="CDD" id="cd06558">
    <property type="entry name" value="crotonase-like"/>
    <property type="match status" value="1"/>
</dbReference>
<evidence type="ECO:0000256" key="7">
    <source>
        <dbReference type="ARBA" id="ARBA00040545"/>
    </source>
</evidence>
<dbReference type="InterPro" id="IPR014748">
    <property type="entry name" value="Enoyl-CoA_hydra_C"/>
</dbReference>
<dbReference type="GO" id="GO:0005739">
    <property type="term" value="C:mitochondrion"/>
    <property type="evidence" value="ECO:0007669"/>
    <property type="project" value="UniProtKB-SubCell"/>
</dbReference>
<dbReference type="InterPro" id="IPR001753">
    <property type="entry name" value="Enoyl-CoA_hydra/iso"/>
</dbReference>
<gene>
    <name evidence="8" type="ORF">ILUMI_10198</name>
</gene>
<evidence type="ECO:0000256" key="6">
    <source>
        <dbReference type="ARBA" id="ARBA00037410"/>
    </source>
</evidence>
<dbReference type="EMBL" id="VTPC01005468">
    <property type="protein sequence ID" value="KAF2895978.1"/>
    <property type="molecule type" value="Genomic_DNA"/>
</dbReference>
<comment type="subcellular location">
    <subcellularLocation>
        <location evidence="1">Mitochondrion</location>
    </subcellularLocation>
</comment>
<proteinExistence type="predicted"/>
<sequence length="284" mass="31124">MFSSISRNVLNTYKKGISPSIFRNASTKIDFDNGIKRITMCNTKNRNALSISMMDELIQNITNDKDKIDLRIIVINAEGPVFSAGHNLKELTAESGRQQHEKVFKLASELMFNIIDSPVPVIACVNGLAAAAGCQLVAQCDIAICSDKSTFMTPGVNFGIFCSTPGVALARCVPKMTAMHMLLTGLPISSSEAKQSGLVSKVCSEESLDNELDVICKAILSKSRSVVELGKKFYYKQIQENIRNAYILGGNQMVDNLALEDGKEGIKSFVEKRKAVWSHTFNTN</sequence>
<comment type="function">
    <text evidence="6">May play a role in fatty acid biosynthesis and insulin sensitivity.</text>
</comment>
<keyword evidence="5" id="KW-0496">Mitochondrion</keyword>
<dbReference type="GO" id="GO:0016836">
    <property type="term" value="F:hydro-lyase activity"/>
    <property type="evidence" value="ECO:0007669"/>
    <property type="project" value="TreeGrafter"/>
</dbReference>
<comment type="caution">
    <text evidence="8">The sequence shown here is derived from an EMBL/GenBank/DDBJ whole genome shotgun (WGS) entry which is preliminary data.</text>
</comment>
<dbReference type="PANTHER" id="PTHR43602:SF1">
    <property type="entry name" value="ENOYL-COA HYDRATASE DOMAIN-CONTAINING PROTEIN 3, MITOCHONDRIAL"/>
    <property type="match status" value="1"/>
</dbReference>
<keyword evidence="2" id="KW-0276">Fatty acid metabolism</keyword>
<dbReference type="GO" id="GO:0006631">
    <property type="term" value="P:fatty acid metabolic process"/>
    <property type="evidence" value="ECO:0007669"/>
    <property type="project" value="UniProtKB-KW"/>
</dbReference>
<dbReference type="OrthoDB" id="2139957at2759"/>
<reference evidence="8" key="1">
    <citation type="submission" date="2019-08" db="EMBL/GenBank/DDBJ databases">
        <title>The genome of the North American firefly Photinus pyralis.</title>
        <authorList>
            <consortium name="Photinus pyralis genome working group"/>
            <person name="Fallon T.R."/>
            <person name="Sander Lower S.E."/>
            <person name="Weng J.-K."/>
        </authorList>
    </citation>
    <scope>NUCLEOTIDE SEQUENCE</scope>
    <source>
        <strain evidence="8">TRF0915ILg1</strain>
        <tissue evidence="8">Whole body</tissue>
    </source>
</reference>
<dbReference type="InterPro" id="IPR029045">
    <property type="entry name" value="ClpP/crotonase-like_dom_sf"/>
</dbReference>
<dbReference type="PANTHER" id="PTHR43602">
    <property type="match status" value="1"/>
</dbReference>
<keyword evidence="3" id="KW-0809">Transit peptide</keyword>
<evidence type="ECO:0000256" key="3">
    <source>
        <dbReference type="ARBA" id="ARBA00022946"/>
    </source>
</evidence>
<evidence type="ECO:0000256" key="2">
    <source>
        <dbReference type="ARBA" id="ARBA00022832"/>
    </source>
</evidence>
<evidence type="ECO:0000313" key="9">
    <source>
        <dbReference type="Proteomes" id="UP000801492"/>
    </source>
</evidence>
<keyword evidence="9" id="KW-1185">Reference proteome</keyword>
<accession>A0A8K0GF78</accession>
<keyword evidence="4" id="KW-0443">Lipid metabolism</keyword>
<name>A0A8K0GF78_IGNLU</name>